<dbReference type="EMBL" id="LN483072">
    <property type="protein sequence ID" value="CEA09671.1"/>
    <property type="molecule type" value="Genomic_DNA"/>
</dbReference>
<accession>A0A078MXZ2</accession>
<gene>
    <name evidence="1" type="ORF">BN1051_03043</name>
</gene>
<dbReference type="AlphaFoldDB" id="A0A078MXZ2"/>
<sequence length="40" mass="4616">MCFETQTLSLKRNGTTAREGIKYHGQFTIIRLSDLCTRLL</sequence>
<reference evidence="1" key="1">
    <citation type="submission" date="2014-07" db="EMBL/GenBank/DDBJ databases">
        <authorList>
            <person name="Urmite Genomes Urmite Genomes"/>
        </authorList>
    </citation>
    <scope>NUCLEOTIDE SEQUENCE</scope>
    <source>
        <strain evidence="1">11W110_air</strain>
    </source>
</reference>
<protein>
    <submittedName>
        <fullName evidence="1">Uncharacterized protein</fullName>
    </submittedName>
</protein>
<evidence type="ECO:0000313" key="1">
    <source>
        <dbReference type="EMBL" id="CEA09671.1"/>
    </source>
</evidence>
<name>A0A078MXZ2_9MICC</name>
<organism evidence="1">
    <name type="scientific">Arthrobacter saudimassiliensis</name>
    <dbReference type="NCBI Taxonomy" id="1461584"/>
    <lineage>
        <taxon>Bacteria</taxon>
        <taxon>Bacillati</taxon>
        <taxon>Actinomycetota</taxon>
        <taxon>Actinomycetes</taxon>
        <taxon>Micrococcales</taxon>
        <taxon>Micrococcaceae</taxon>
        <taxon>Arthrobacter</taxon>
    </lineage>
</organism>
<proteinExistence type="predicted"/>